<feature type="domain" description="HTH lysR-type" evidence="5">
    <location>
        <begin position="1"/>
        <end position="58"/>
    </location>
</feature>
<keyword evidence="2" id="KW-0805">Transcription regulation</keyword>
<dbReference type="SUPFAM" id="SSF46785">
    <property type="entry name" value="Winged helix' DNA-binding domain"/>
    <property type="match status" value="1"/>
</dbReference>
<keyword evidence="4" id="KW-0804">Transcription</keyword>
<keyword evidence="3" id="KW-0238">DNA-binding</keyword>
<dbReference type="EMBL" id="JBBMFA010000044">
    <property type="protein sequence ID" value="MEQ2519225.1"/>
    <property type="molecule type" value="Genomic_DNA"/>
</dbReference>
<evidence type="ECO:0000256" key="2">
    <source>
        <dbReference type="ARBA" id="ARBA00023015"/>
    </source>
</evidence>
<name>A0ABV1GBR1_9FIRM</name>
<proteinExistence type="inferred from homology"/>
<dbReference type="Gene3D" id="3.40.190.290">
    <property type="match status" value="1"/>
</dbReference>
<dbReference type="InterPro" id="IPR036388">
    <property type="entry name" value="WH-like_DNA-bd_sf"/>
</dbReference>
<dbReference type="PROSITE" id="PS50931">
    <property type="entry name" value="HTH_LYSR"/>
    <property type="match status" value="1"/>
</dbReference>
<keyword evidence="7" id="KW-1185">Reference proteome</keyword>
<dbReference type="Proteomes" id="UP001477672">
    <property type="component" value="Unassembled WGS sequence"/>
</dbReference>
<organism evidence="6 7">
    <name type="scientific">Ruthenibacterium intestinale</name>
    <dbReference type="NCBI Taxonomy" id="3133163"/>
    <lineage>
        <taxon>Bacteria</taxon>
        <taxon>Bacillati</taxon>
        <taxon>Bacillota</taxon>
        <taxon>Clostridia</taxon>
        <taxon>Eubacteriales</taxon>
        <taxon>Oscillospiraceae</taxon>
        <taxon>Ruthenibacterium</taxon>
    </lineage>
</organism>
<dbReference type="InterPro" id="IPR036390">
    <property type="entry name" value="WH_DNA-bd_sf"/>
</dbReference>
<comment type="similarity">
    <text evidence="1">Belongs to the LysR transcriptional regulatory family.</text>
</comment>
<dbReference type="RefSeq" id="WP_349214552.1">
    <property type="nucleotide sequence ID" value="NZ_JBBMFA010000044.1"/>
</dbReference>
<dbReference type="InterPro" id="IPR000847">
    <property type="entry name" value="LysR_HTH_N"/>
</dbReference>
<sequence length="316" mass="35989">MQMRAIESFLALYEDRSFSKASRRLFITQQGLSRQIQALEKELGNRLFERSHLGVEPTETAHLLYPYYQQIAEIYRASEALLVPAERRSLLRVGFAFGISSAGDPDFLMEFQRQHPGVLVEIQEWSKAECIRKLLHNQLDVAFLINPFPENLFRTCRVTGDYMYAAMHKTHPLAAEAGPLDFRALDRKILLTGSPENALRQFFDYCCALAQIHPHVRLASSHNLDVVNTMHEDMGIATLNSAMALRVTNPDIRIRRLELPCAGYLYGCVPLYCADESLPAQVLRYAQDHYARHPVPVHVSASGQERVNCQTKCNRN</sequence>
<dbReference type="InterPro" id="IPR005119">
    <property type="entry name" value="LysR_subst-bd"/>
</dbReference>
<gene>
    <name evidence="6" type="ORF">WMO24_02050</name>
</gene>
<reference evidence="6 7" key="1">
    <citation type="submission" date="2024-03" db="EMBL/GenBank/DDBJ databases">
        <title>Human intestinal bacterial collection.</title>
        <authorList>
            <person name="Pauvert C."/>
            <person name="Hitch T.C.A."/>
            <person name="Clavel T."/>
        </authorList>
    </citation>
    <scope>NUCLEOTIDE SEQUENCE [LARGE SCALE GENOMIC DNA]</scope>
    <source>
        <strain evidence="6 7">CLA-JM-H11</strain>
    </source>
</reference>
<protein>
    <submittedName>
        <fullName evidence="6">LysR family transcriptional regulator</fullName>
    </submittedName>
</protein>
<dbReference type="SUPFAM" id="SSF53850">
    <property type="entry name" value="Periplasmic binding protein-like II"/>
    <property type="match status" value="1"/>
</dbReference>
<dbReference type="Pfam" id="PF03466">
    <property type="entry name" value="LysR_substrate"/>
    <property type="match status" value="1"/>
</dbReference>
<evidence type="ECO:0000256" key="3">
    <source>
        <dbReference type="ARBA" id="ARBA00023125"/>
    </source>
</evidence>
<dbReference type="PANTHER" id="PTHR30346:SF0">
    <property type="entry name" value="HCA OPERON TRANSCRIPTIONAL ACTIVATOR HCAR"/>
    <property type="match status" value="1"/>
</dbReference>
<accession>A0ABV1GBR1</accession>
<comment type="caution">
    <text evidence="6">The sequence shown here is derived from an EMBL/GenBank/DDBJ whole genome shotgun (WGS) entry which is preliminary data.</text>
</comment>
<dbReference type="PANTHER" id="PTHR30346">
    <property type="entry name" value="TRANSCRIPTIONAL DUAL REGULATOR HCAR-RELATED"/>
    <property type="match status" value="1"/>
</dbReference>
<evidence type="ECO:0000259" key="5">
    <source>
        <dbReference type="PROSITE" id="PS50931"/>
    </source>
</evidence>
<dbReference type="Gene3D" id="1.10.10.10">
    <property type="entry name" value="Winged helix-like DNA-binding domain superfamily/Winged helix DNA-binding domain"/>
    <property type="match status" value="1"/>
</dbReference>
<evidence type="ECO:0000313" key="6">
    <source>
        <dbReference type="EMBL" id="MEQ2519225.1"/>
    </source>
</evidence>
<evidence type="ECO:0000313" key="7">
    <source>
        <dbReference type="Proteomes" id="UP001477672"/>
    </source>
</evidence>
<evidence type="ECO:0000256" key="1">
    <source>
        <dbReference type="ARBA" id="ARBA00009437"/>
    </source>
</evidence>
<evidence type="ECO:0000256" key="4">
    <source>
        <dbReference type="ARBA" id="ARBA00023163"/>
    </source>
</evidence>
<dbReference type="CDD" id="cd05466">
    <property type="entry name" value="PBP2_LTTR_substrate"/>
    <property type="match status" value="1"/>
</dbReference>
<dbReference type="Pfam" id="PF00126">
    <property type="entry name" value="HTH_1"/>
    <property type="match status" value="1"/>
</dbReference>
<dbReference type="PRINTS" id="PR00039">
    <property type="entry name" value="HTHLYSR"/>
</dbReference>